<dbReference type="Proteomes" id="UP000044806">
    <property type="component" value="Unassembled WGS sequence"/>
</dbReference>
<name>A0A655Z6L9_VIBCL</name>
<gene>
    <name evidence="1" type="ORF">ERS013165_03570</name>
</gene>
<protein>
    <submittedName>
        <fullName evidence="1">Uncharacterized protein</fullName>
    </submittedName>
</protein>
<sequence length="80" mass="8846">MAIGIFANSLIGRWLSYPLIQAGGRIASIFGVIQHLPLGVEGIHIFELNWICVEFNGHPLRNCAGFIKTNGSRNIISQRK</sequence>
<accession>A0A655Z6L9</accession>
<dbReference type="EMBL" id="CWOW01000030">
    <property type="protein sequence ID" value="CSB14805.1"/>
    <property type="molecule type" value="Genomic_DNA"/>
</dbReference>
<evidence type="ECO:0000313" key="2">
    <source>
        <dbReference type="Proteomes" id="UP000044806"/>
    </source>
</evidence>
<dbReference type="AlphaFoldDB" id="A0A655Z6L9"/>
<proteinExistence type="predicted"/>
<reference evidence="1 2" key="1">
    <citation type="submission" date="2015-07" db="EMBL/GenBank/DDBJ databases">
        <authorList>
            <consortium name="Pathogen Informatics"/>
        </authorList>
    </citation>
    <scope>NUCLEOTIDE SEQUENCE [LARGE SCALE GENOMIC DNA]</scope>
    <source>
        <strain evidence="1 2">A51</strain>
    </source>
</reference>
<organism evidence="1 2">
    <name type="scientific">Vibrio cholerae</name>
    <dbReference type="NCBI Taxonomy" id="666"/>
    <lineage>
        <taxon>Bacteria</taxon>
        <taxon>Pseudomonadati</taxon>
        <taxon>Pseudomonadota</taxon>
        <taxon>Gammaproteobacteria</taxon>
        <taxon>Vibrionales</taxon>
        <taxon>Vibrionaceae</taxon>
        <taxon>Vibrio</taxon>
    </lineage>
</organism>
<evidence type="ECO:0000313" key="1">
    <source>
        <dbReference type="EMBL" id="CSB14805.1"/>
    </source>
</evidence>